<dbReference type="UniPathway" id="UPA00219"/>
<evidence type="ECO:0000256" key="4">
    <source>
        <dbReference type="ARBA" id="ARBA00022984"/>
    </source>
</evidence>
<evidence type="ECO:0000256" key="1">
    <source>
        <dbReference type="ARBA" id="ARBA00004752"/>
    </source>
</evidence>
<dbReference type="PROSITE" id="PS52029">
    <property type="entry name" value="LD_TPASE"/>
    <property type="match status" value="1"/>
</dbReference>
<dbReference type="GO" id="GO:0016740">
    <property type="term" value="F:transferase activity"/>
    <property type="evidence" value="ECO:0007669"/>
    <property type="project" value="UniProtKB-KW"/>
</dbReference>
<dbReference type="Proteomes" id="UP000320235">
    <property type="component" value="Unassembled WGS sequence"/>
</dbReference>
<evidence type="ECO:0000313" key="9">
    <source>
        <dbReference type="EMBL" id="TQM34879.1"/>
    </source>
</evidence>
<evidence type="ECO:0000256" key="2">
    <source>
        <dbReference type="ARBA" id="ARBA00022679"/>
    </source>
</evidence>
<evidence type="ECO:0000256" key="3">
    <source>
        <dbReference type="ARBA" id="ARBA00022960"/>
    </source>
</evidence>
<dbReference type="GO" id="GO:0009252">
    <property type="term" value="P:peptidoglycan biosynthetic process"/>
    <property type="evidence" value="ECO:0007669"/>
    <property type="project" value="UniProtKB-UniPathway"/>
</dbReference>
<keyword evidence="5 6" id="KW-0961">Cell wall biogenesis/degradation</keyword>
<evidence type="ECO:0000256" key="7">
    <source>
        <dbReference type="SAM" id="MobiDB-lite"/>
    </source>
</evidence>
<accession>A0A543FLY8</accession>
<proteinExistence type="predicted"/>
<keyword evidence="4 6" id="KW-0573">Peptidoglycan synthesis</keyword>
<sequence>MGERRRWVWLVAALAAVLVVAGIGVALVSRQQEPAASTPSLTPTPTPTPTAEREPSPTPTAEGFAANTASYDVTTLPQVNVFAVIPALPVDDDPYTMPLGETAVARGVGAPVWADPAGEPVAYVPHDYPYGGTVLPVVEKQAHWVKVLLTGRQAVPSAGDPGQVTGWLRSADVDVTASSGRSVVVSIADRTIDVVHADGAHERIATDFAWGAERTPTPLGRTFVMTTRAVPEYAYTRGHPIVYWAVQSPTLDGFDGADVAPAAFHYHDTRSGPVSNGCIRVDAETITRLAELPPGTPVMINP</sequence>
<dbReference type="GO" id="GO:0071555">
    <property type="term" value="P:cell wall organization"/>
    <property type="evidence" value="ECO:0007669"/>
    <property type="project" value="UniProtKB-UniRule"/>
</dbReference>
<dbReference type="SUPFAM" id="SSF141523">
    <property type="entry name" value="L,D-transpeptidase catalytic domain-like"/>
    <property type="match status" value="1"/>
</dbReference>
<dbReference type="Gene3D" id="2.40.440.10">
    <property type="entry name" value="L,D-transpeptidase catalytic domain-like"/>
    <property type="match status" value="1"/>
</dbReference>
<dbReference type="Pfam" id="PF03734">
    <property type="entry name" value="YkuD"/>
    <property type="match status" value="1"/>
</dbReference>
<comment type="pathway">
    <text evidence="1 6">Cell wall biogenesis; peptidoglycan biosynthesis.</text>
</comment>
<organism evidence="9 10">
    <name type="scientific">Microbacterium kyungheense</name>
    <dbReference type="NCBI Taxonomy" id="1263636"/>
    <lineage>
        <taxon>Bacteria</taxon>
        <taxon>Bacillati</taxon>
        <taxon>Actinomycetota</taxon>
        <taxon>Actinomycetes</taxon>
        <taxon>Micrococcales</taxon>
        <taxon>Microbacteriaceae</taxon>
        <taxon>Microbacterium</taxon>
    </lineage>
</organism>
<evidence type="ECO:0000256" key="6">
    <source>
        <dbReference type="PROSITE-ProRule" id="PRU01373"/>
    </source>
</evidence>
<protein>
    <submittedName>
        <fullName evidence="9">L,D-transpeptidase-like protein</fullName>
    </submittedName>
</protein>
<feature type="compositionally biased region" description="Low complexity" evidence="7">
    <location>
        <begin position="32"/>
        <end position="41"/>
    </location>
</feature>
<comment type="caution">
    <text evidence="9">The sequence shown here is derived from an EMBL/GenBank/DDBJ whole genome shotgun (WGS) entry which is preliminary data.</text>
</comment>
<feature type="active site" description="Proton donor/acceptor" evidence="6">
    <location>
        <position position="267"/>
    </location>
</feature>
<feature type="active site" description="Nucleophile" evidence="6">
    <location>
        <position position="278"/>
    </location>
</feature>
<dbReference type="InterPro" id="IPR005490">
    <property type="entry name" value="LD_TPept_cat_dom"/>
</dbReference>
<keyword evidence="2" id="KW-0808">Transferase</keyword>
<evidence type="ECO:0000256" key="5">
    <source>
        <dbReference type="ARBA" id="ARBA00023316"/>
    </source>
</evidence>
<dbReference type="EMBL" id="VFPE01000001">
    <property type="protein sequence ID" value="TQM34879.1"/>
    <property type="molecule type" value="Genomic_DNA"/>
</dbReference>
<gene>
    <name evidence="9" type="ORF">FB391_1174</name>
</gene>
<dbReference type="CDD" id="cd16913">
    <property type="entry name" value="YkuD_like"/>
    <property type="match status" value="1"/>
</dbReference>
<dbReference type="OrthoDB" id="5243103at2"/>
<feature type="domain" description="L,D-TPase catalytic" evidence="8">
    <location>
        <begin position="181"/>
        <end position="301"/>
    </location>
</feature>
<evidence type="ECO:0000259" key="8">
    <source>
        <dbReference type="PROSITE" id="PS52029"/>
    </source>
</evidence>
<evidence type="ECO:0000313" key="10">
    <source>
        <dbReference type="Proteomes" id="UP000320235"/>
    </source>
</evidence>
<dbReference type="AlphaFoldDB" id="A0A543FLY8"/>
<keyword evidence="10" id="KW-1185">Reference proteome</keyword>
<name>A0A543FLY8_9MICO</name>
<keyword evidence="3 6" id="KW-0133">Cell shape</keyword>
<feature type="region of interest" description="Disordered" evidence="7">
    <location>
        <begin position="32"/>
        <end position="64"/>
    </location>
</feature>
<dbReference type="GO" id="GO:0008360">
    <property type="term" value="P:regulation of cell shape"/>
    <property type="evidence" value="ECO:0007669"/>
    <property type="project" value="UniProtKB-UniRule"/>
</dbReference>
<dbReference type="InterPro" id="IPR038063">
    <property type="entry name" value="Transpep_catalytic_dom"/>
</dbReference>
<reference evidence="9 10" key="1">
    <citation type="submission" date="2019-06" db="EMBL/GenBank/DDBJ databases">
        <title>Sequencing the genomes of 1000 actinobacteria strains.</title>
        <authorList>
            <person name="Klenk H.-P."/>
        </authorList>
    </citation>
    <scope>NUCLEOTIDE SEQUENCE [LARGE SCALE GENOMIC DNA]</scope>
    <source>
        <strain evidence="9 10">DSM 105492</strain>
    </source>
</reference>